<feature type="region of interest" description="Disordered" evidence="3">
    <location>
        <begin position="73"/>
        <end position="129"/>
    </location>
</feature>
<dbReference type="InterPro" id="IPR027417">
    <property type="entry name" value="P-loop_NTPase"/>
</dbReference>
<dbReference type="EMBL" id="JMSN01000076">
    <property type="protein sequence ID" value="KDN41776.1"/>
    <property type="molecule type" value="Genomic_DNA"/>
</dbReference>
<evidence type="ECO:0000256" key="3">
    <source>
        <dbReference type="SAM" id="MobiDB-lite"/>
    </source>
</evidence>
<feature type="compositionally biased region" description="Low complexity" evidence="3">
    <location>
        <begin position="73"/>
        <end position="103"/>
    </location>
</feature>
<feature type="region of interest" description="Disordered" evidence="3">
    <location>
        <begin position="415"/>
        <end position="434"/>
    </location>
</feature>
<dbReference type="InParanoid" id="A0A066VJY6"/>
<dbReference type="GO" id="GO:0005737">
    <property type="term" value="C:cytoplasm"/>
    <property type="evidence" value="ECO:0007669"/>
    <property type="project" value="UniProtKB-SubCell"/>
</dbReference>
<dbReference type="Pfam" id="PF13086">
    <property type="entry name" value="AAA_11"/>
    <property type="match status" value="1"/>
</dbReference>
<reference evidence="6 7" key="1">
    <citation type="submission" date="2014-05" db="EMBL/GenBank/DDBJ databases">
        <title>Draft genome sequence of a rare smut relative, Tilletiaria anomala UBC 951.</title>
        <authorList>
            <consortium name="DOE Joint Genome Institute"/>
            <person name="Toome M."/>
            <person name="Kuo A."/>
            <person name="Henrissat B."/>
            <person name="Lipzen A."/>
            <person name="Tritt A."/>
            <person name="Yoshinaga Y."/>
            <person name="Zane M."/>
            <person name="Barry K."/>
            <person name="Grigoriev I.V."/>
            <person name="Spatafora J.W."/>
            <person name="Aimea M.C."/>
        </authorList>
    </citation>
    <scope>NUCLEOTIDE SEQUENCE [LARGE SCALE GENOMIC DNA]</scope>
    <source>
        <strain evidence="6 7">UBC 951</strain>
    </source>
</reference>
<feature type="region of interest" description="Disordered" evidence="3">
    <location>
        <begin position="464"/>
        <end position="550"/>
    </location>
</feature>
<protein>
    <submittedName>
        <fullName evidence="6">p-loop containing nucleoside triphosphate hydrolase protein</fullName>
    </submittedName>
</protein>
<evidence type="ECO:0000313" key="6">
    <source>
        <dbReference type="EMBL" id="KDN41776.1"/>
    </source>
</evidence>
<keyword evidence="7" id="KW-1185">Reference proteome</keyword>
<dbReference type="GO" id="GO:0004386">
    <property type="term" value="F:helicase activity"/>
    <property type="evidence" value="ECO:0007669"/>
    <property type="project" value="InterPro"/>
</dbReference>
<dbReference type="CDD" id="cd18808">
    <property type="entry name" value="SF1_C_Upf1"/>
    <property type="match status" value="1"/>
</dbReference>
<comment type="caution">
    <text evidence="6">The sequence shown here is derived from an EMBL/GenBank/DDBJ whole genome shotgun (WGS) entry which is preliminary data.</text>
</comment>
<keyword evidence="6" id="KW-0378">Hydrolase</keyword>
<dbReference type="PANTHER" id="PTHR45418:SF1">
    <property type="entry name" value="CANCER_TESTIS ANTIGEN 55"/>
    <property type="match status" value="1"/>
</dbReference>
<feature type="compositionally biased region" description="Polar residues" evidence="3">
    <location>
        <begin position="267"/>
        <end position="291"/>
    </location>
</feature>
<dbReference type="RefSeq" id="XP_013241832.1">
    <property type="nucleotide sequence ID" value="XM_013386378.1"/>
</dbReference>
<dbReference type="Proteomes" id="UP000027361">
    <property type="component" value="Unassembled WGS sequence"/>
</dbReference>
<dbReference type="Gene3D" id="3.40.50.300">
    <property type="entry name" value="P-loop containing nucleotide triphosphate hydrolases"/>
    <property type="match status" value="2"/>
</dbReference>
<accession>A0A066VJY6</accession>
<dbReference type="GeneID" id="25264886"/>
<keyword evidence="2" id="KW-0963">Cytoplasm</keyword>
<dbReference type="STRING" id="1037660.A0A066VJY6"/>
<proteinExistence type="predicted"/>
<comment type="subcellular location">
    <subcellularLocation>
        <location evidence="1">Cytoplasm</location>
    </subcellularLocation>
</comment>
<dbReference type="SUPFAM" id="SSF52540">
    <property type="entry name" value="P-loop containing nucleoside triphosphate hydrolases"/>
    <property type="match status" value="1"/>
</dbReference>
<dbReference type="PANTHER" id="PTHR45418">
    <property type="entry name" value="CANCER/TESTIS ANTIGEN 55"/>
    <property type="match status" value="1"/>
</dbReference>
<dbReference type="InterPro" id="IPR041677">
    <property type="entry name" value="DNA2/NAM7_AAA_11"/>
</dbReference>
<sequence length="1365" mass="147155">MTPQLPSQLSSSGAAIATGANTVLGAPSAGDQVAMERWMQHQHFLAMENYFAQMRMQAQGSIALPPLHMQMQFQPPQSQQQHPHQHQHISSEQQHPQQQYPLSPVHPTPSGMLPSDSQVPPSLAAYAATNPSTSLPHHYPRQSWPYHGISGLPPGPIPPAVAAHPYLNGMSMAPPGPPPVPPPGLGLSPALHPSLRNSTLGSGSVTTPSIASNGVMTSIMDSGTGAGRDGSTSGRAGHTRDTCATTHGFLTDKDAFGLPFSRMPMTSPTVSSLGRQQSAQMSAAEQVTPLQKQAPGQPHPQPGSISVVPAAASSATEGVGQQSNAQAQTNLDVYAAVYIPAWLKDVNRAEKYTMLRLDGTDHSRDGASETGKGRVGGMGAGAAFDPESYASWFLPKHLLEDKDGGWLLDGVDVQSEGQASEDGKETSDAEAAEGQVELQPLDRDAWLPSHGLGGIVDSALDAALEEDTRDTESASSAAAKQEEEKGADWGRSVGAVPAVTPAMAENGSGEGAQTVDAEASRDAPRVVSITAGGPEGKRTDSASGTPIRVPPLTSKTYADHFLSLLQMESAAKTAQLDRHAMYRVKLARYRLKQPASVGLKEHDPALSNLFVLNIPGLREEQPKLRIGDLLHLRPILYEQRYWFETVFEARVWALKAVAGQAIIQCHRLEDTLERWRCTLETPPASATNQSFARKAGQNAIAVGTKEQVEFNVVFINSQKELGDAHVSLCRIGDILKQERSAKKAGRHSEAADVCRRWLFPDESDLKLLDMQLRSDGVGQAGGSANGGASAFRTKMLNSTAKGTARVNGAAVQAESRSKMQYVDTLLNEEQKEAVDYLCSQHPKLPYLISGPPGTGKTKTICEATLQIVSLQPQACVLLCAPSDTAADTVALRLSSTLKPSQLLRINSSTRTFAEVPEELIMFCHIVDADGVSAFSLPPWHQLMKARVIVTATSDVPLLLRARCSNIDLQRLGKLINTGLHPHDPERTETPLHWTHLLVDEAGQGTEAELAAAIACVLPLPSSKTAPVFCLCGDAAQLGPRITSHEARSHGLDWSLFERLLQRKVYAQSLRSVRTRQKFHDSGNKAKGSAASSVEWSRASKLVCGLRRNYRSAHPALLMVPSALFYHDALLPCAPRKDNLNAWIGLPNPKIPLLFENVESPDVWVDEGVSWHNPGEADKIVALIQSLTGKVEGPPGLPTSGATVLPQEIAVITPYREQVWRLRLRLRAKGLSQVNVGHVEVFQGAEHRVTIVSTVRSRQRFVKSDVERGVGLMFDRKRLCVATTRAKEALIVVGNARLLSKDPYWREYVSFALRNGFYRGPECDVDPYSGSNISSLEAKASSLNGDAHSNMIAGRVVAAALFDDEE</sequence>
<feature type="domain" description="DNA2/NAM7 helicase helicase" evidence="4">
    <location>
        <begin position="826"/>
        <end position="909"/>
    </location>
</feature>
<dbReference type="Pfam" id="PF13087">
    <property type="entry name" value="AAA_12"/>
    <property type="match status" value="1"/>
</dbReference>
<dbReference type="InterPro" id="IPR047187">
    <property type="entry name" value="SF1_C_Upf1"/>
</dbReference>
<feature type="region of interest" description="Disordered" evidence="3">
    <location>
        <begin position="267"/>
        <end position="306"/>
    </location>
</feature>
<dbReference type="OrthoDB" id="6513042at2759"/>
<gene>
    <name evidence="6" type="ORF">K437DRAFT_258125</name>
</gene>
<dbReference type="InterPro" id="IPR041679">
    <property type="entry name" value="DNA2/NAM7-like_C"/>
</dbReference>
<evidence type="ECO:0000313" key="7">
    <source>
        <dbReference type="Proteomes" id="UP000027361"/>
    </source>
</evidence>
<evidence type="ECO:0000259" key="5">
    <source>
        <dbReference type="Pfam" id="PF13087"/>
    </source>
</evidence>
<evidence type="ECO:0000259" key="4">
    <source>
        <dbReference type="Pfam" id="PF13086"/>
    </source>
</evidence>
<organism evidence="6 7">
    <name type="scientific">Tilletiaria anomala (strain ATCC 24038 / CBS 436.72 / UBC 951)</name>
    <dbReference type="NCBI Taxonomy" id="1037660"/>
    <lineage>
        <taxon>Eukaryota</taxon>
        <taxon>Fungi</taxon>
        <taxon>Dikarya</taxon>
        <taxon>Basidiomycota</taxon>
        <taxon>Ustilaginomycotina</taxon>
        <taxon>Exobasidiomycetes</taxon>
        <taxon>Georgefischeriales</taxon>
        <taxon>Tilletiariaceae</taxon>
        <taxon>Tilletiaria</taxon>
    </lineage>
</organism>
<name>A0A066VJY6_TILAU</name>
<dbReference type="HOGENOM" id="CLU_256723_0_0_1"/>
<feature type="domain" description="DNA2/NAM7 helicase-like C-terminal" evidence="5">
    <location>
        <begin position="1100"/>
        <end position="1295"/>
    </location>
</feature>
<evidence type="ECO:0000256" key="1">
    <source>
        <dbReference type="ARBA" id="ARBA00004496"/>
    </source>
</evidence>
<dbReference type="GO" id="GO:0016787">
    <property type="term" value="F:hydrolase activity"/>
    <property type="evidence" value="ECO:0007669"/>
    <property type="project" value="UniProtKB-KW"/>
</dbReference>
<evidence type="ECO:0000256" key="2">
    <source>
        <dbReference type="ARBA" id="ARBA00022490"/>
    </source>
</evidence>